<sequence length="868" mass="94714">MAFQMIPPRLSSSPPPLDSLPTVTCPEEEDDEEFGNFSTHNTSFDITGLSDKLPPTPDTSPSKFPTVGHVIGKVLPSLVEGVRDDTISQDSGVGSSNHPNEFSPQPPLDDHSFGDFSSSVPDVSKVSVEPRNEAGNLKSEDDDFTNFQAFSSVSNIPPRVKDSECATISSDNGSGEHDHVNNSSQIFSAVPECYEGSGRRSRNSFSMIGTPPPLDYVANSETLDDEFSRFSPNLPTDNDDFGDFKYNEMPDITNGELPFAEKVNCNKSSPVLHKKERFTLQDSVKNKESAPLNIKESVSANVSIIKNITNQMNNIDENSGYSKTETANVINKSVPPDCISIGNEFSTQVSRTLDKNLNMGYETQSTVTTNRKDGISSVFSSENVVEKVKNEVMDAGSVEEHHCIKASCSCDSAESHWKNEIEEQLDISKVSVESWTDYERGDKKNDSGVDANSISNKSACNHEDYEFSEVRTEKGEHDGIQCYKSYTLRDSVVLREHSPSDIEHFDKADSQSESDFGDFSKANDEDDDLDFADLREQVENGTFGTEEAVHLADEVGKFSDTHINSENEDEFGDFNSSAFIDSEFGDFGSANVGDEFGDFAVHEACGSYTNHDLKGEFGDFDDPEGTRDFGNFTKAAGSKERGTGDFSPSWKESNFATPCTSSPVLKKLESLVLKWIPKGKTALSLQEEQSVPPLHQAVESDAFVWRQLENLEASAALTLTWGNTQAHNFFLSSVNVDARNILFGQKWSSSVPLFAQTLSFSPLTPAKSTEGSVGPAVGFSGCTRESSSAATTTAVTSPKFRREEQTEVSAEDDGTEEQIPPAKFDWTSSGLTNPLETPAYNSSLFGLDLLLTNTSIGKGATNALLASE</sequence>
<feature type="compositionally biased region" description="Polar residues" evidence="1">
    <location>
        <begin position="36"/>
        <end position="45"/>
    </location>
</feature>
<feature type="region of interest" description="Disordered" evidence="1">
    <location>
        <begin position="1"/>
        <end position="67"/>
    </location>
</feature>
<organism evidence="3 4">
    <name type="scientific">Cherax quadricarinatus</name>
    <name type="common">Australian red claw crayfish</name>
    <dbReference type="NCBI Taxonomy" id="27406"/>
    <lineage>
        <taxon>Eukaryota</taxon>
        <taxon>Metazoa</taxon>
        <taxon>Ecdysozoa</taxon>
        <taxon>Arthropoda</taxon>
        <taxon>Crustacea</taxon>
        <taxon>Multicrustacea</taxon>
        <taxon>Malacostraca</taxon>
        <taxon>Eumalacostraca</taxon>
        <taxon>Eucarida</taxon>
        <taxon>Decapoda</taxon>
        <taxon>Pleocyemata</taxon>
        <taxon>Astacidea</taxon>
        <taxon>Parastacoidea</taxon>
        <taxon>Parastacidae</taxon>
        <taxon>Cherax</taxon>
    </lineage>
</organism>
<dbReference type="GO" id="GO:0030276">
    <property type="term" value="F:clathrin binding"/>
    <property type="evidence" value="ECO:0007669"/>
    <property type="project" value="InterPro"/>
</dbReference>
<dbReference type="InterPro" id="IPR046359">
    <property type="entry name" value="Aftin-like"/>
</dbReference>
<feature type="region of interest" description="Disordered" evidence="1">
    <location>
        <begin position="788"/>
        <end position="830"/>
    </location>
</feature>
<evidence type="ECO:0000313" key="4">
    <source>
        <dbReference type="Proteomes" id="UP001445076"/>
    </source>
</evidence>
<dbReference type="GO" id="GO:0032588">
    <property type="term" value="C:trans-Golgi network membrane"/>
    <property type="evidence" value="ECO:0007669"/>
    <property type="project" value="InterPro"/>
</dbReference>
<proteinExistence type="predicted"/>
<feature type="compositionally biased region" description="Low complexity" evidence="1">
    <location>
        <begin position="117"/>
        <end position="127"/>
    </location>
</feature>
<dbReference type="Proteomes" id="UP001445076">
    <property type="component" value="Unassembled WGS sequence"/>
</dbReference>
<feature type="region of interest" description="Disordered" evidence="1">
    <location>
        <begin position="81"/>
        <end position="127"/>
    </location>
</feature>
<evidence type="ECO:0000259" key="2">
    <source>
        <dbReference type="Pfam" id="PF15045"/>
    </source>
</evidence>
<evidence type="ECO:0000313" key="3">
    <source>
        <dbReference type="EMBL" id="KAK8734452.1"/>
    </source>
</evidence>
<feature type="region of interest" description="Disordered" evidence="1">
    <location>
        <begin position="503"/>
        <end position="522"/>
    </location>
</feature>
<reference evidence="3 4" key="1">
    <citation type="journal article" date="2024" name="BMC Genomics">
        <title>Genome assembly of redclaw crayfish (Cherax quadricarinatus) provides insights into its immune adaptation and hypoxia tolerance.</title>
        <authorList>
            <person name="Liu Z."/>
            <person name="Zheng J."/>
            <person name="Li H."/>
            <person name="Fang K."/>
            <person name="Wang S."/>
            <person name="He J."/>
            <person name="Zhou D."/>
            <person name="Weng S."/>
            <person name="Chi M."/>
            <person name="Gu Z."/>
            <person name="He J."/>
            <person name="Li F."/>
            <person name="Wang M."/>
        </authorList>
    </citation>
    <scope>NUCLEOTIDE SEQUENCE [LARGE SCALE GENOMIC DNA]</scope>
    <source>
        <strain evidence="3">ZL_2023a</strain>
    </source>
</reference>
<comment type="caution">
    <text evidence="3">The sequence shown here is derived from an EMBL/GenBank/DDBJ whole genome shotgun (WGS) entry which is preliminary data.</text>
</comment>
<keyword evidence="4" id="KW-1185">Reference proteome</keyword>
<dbReference type="InterPro" id="IPR029205">
    <property type="entry name" value="Clathrin-bd"/>
</dbReference>
<dbReference type="GO" id="GO:0030121">
    <property type="term" value="C:AP-1 adaptor complex"/>
    <property type="evidence" value="ECO:0007669"/>
    <property type="project" value="TreeGrafter"/>
</dbReference>
<evidence type="ECO:0000256" key="1">
    <source>
        <dbReference type="SAM" id="MobiDB-lite"/>
    </source>
</evidence>
<dbReference type="PANTHER" id="PTHR16156">
    <property type="entry name" value="AFTIPHILIN A-RELATED"/>
    <property type="match status" value="1"/>
</dbReference>
<dbReference type="AlphaFoldDB" id="A0AAW0WS43"/>
<dbReference type="EMBL" id="JARKIK010000050">
    <property type="protein sequence ID" value="KAK8734452.1"/>
    <property type="molecule type" value="Genomic_DNA"/>
</dbReference>
<accession>A0AAW0WS43</accession>
<dbReference type="PANTHER" id="PTHR16156:SF10">
    <property type="entry name" value="AFTIPHILIN-RELATED"/>
    <property type="match status" value="1"/>
</dbReference>
<feature type="region of interest" description="Disordered" evidence="1">
    <location>
        <begin position="161"/>
        <end position="181"/>
    </location>
</feature>
<dbReference type="Pfam" id="PF15045">
    <property type="entry name" value="Clathrin_bdg"/>
    <property type="match status" value="1"/>
</dbReference>
<gene>
    <name evidence="3" type="ORF">OTU49_005815</name>
</gene>
<feature type="compositionally biased region" description="Low complexity" evidence="1">
    <location>
        <begin position="788"/>
        <end position="797"/>
    </location>
</feature>
<feature type="compositionally biased region" description="Polar residues" evidence="1">
    <location>
        <begin position="88"/>
        <end position="103"/>
    </location>
</feature>
<name>A0AAW0WS43_CHEQU</name>
<feature type="domain" description="Aftiphilin clathrin-binding box" evidence="2">
    <location>
        <begin position="704"/>
        <end position="769"/>
    </location>
</feature>
<protein>
    <recommendedName>
        <fullName evidence="2">Aftiphilin clathrin-binding box domain-containing protein</fullName>
    </recommendedName>
</protein>